<dbReference type="Pfam" id="PF01903">
    <property type="entry name" value="CbiX"/>
    <property type="match status" value="2"/>
</dbReference>
<dbReference type="GO" id="GO:0016829">
    <property type="term" value="F:lyase activity"/>
    <property type="evidence" value="ECO:0007669"/>
    <property type="project" value="UniProtKB-KW"/>
</dbReference>
<gene>
    <name evidence="4" type="ORF">FXF68_27390</name>
</gene>
<keyword evidence="1" id="KW-0479">Metal-binding</keyword>
<keyword evidence="5" id="KW-1185">Reference proteome</keyword>
<comment type="caution">
    <text evidence="4">The sequence shown here is derived from an EMBL/GenBank/DDBJ whole genome shotgun (WGS) entry which is preliminary data.</text>
</comment>
<dbReference type="Gene3D" id="3.40.50.1400">
    <property type="match status" value="2"/>
</dbReference>
<name>A0A5D3FDH6_9ACTN</name>
<evidence type="ECO:0000256" key="3">
    <source>
        <dbReference type="SAM" id="MobiDB-lite"/>
    </source>
</evidence>
<dbReference type="InterPro" id="IPR002762">
    <property type="entry name" value="CbiX-like"/>
</dbReference>
<evidence type="ECO:0000313" key="4">
    <source>
        <dbReference type="EMBL" id="TYK45946.1"/>
    </source>
</evidence>
<dbReference type="PANTHER" id="PTHR33542">
    <property type="entry name" value="SIROHYDROCHLORIN FERROCHELATASE, CHLOROPLASTIC"/>
    <property type="match status" value="1"/>
</dbReference>
<dbReference type="EMBL" id="VSRQ01000006">
    <property type="protein sequence ID" value="TYK45946.1"/>
    <property type="molecule type" value="Genomic_DNA"/>
</dbReference>
<dbReference type="CDD" id="cd03414">
    <property type="entry name" value="CbiX_SirB_C"/>
    <property type="match status" value="1"/>
</dbReference>
<keyword evidence="2" id="KW-0456">Lyase</keyword>
<dbReference type="CDD" id="cd03416">
    <property type="entry name" value="CbiX_SirB_N"/>
    <property type="match status" value="1"/>
</dbReference>
<dbReference type="PANTHER" id="PTHR33542:SF5">
    <property type="entry name" value="FERROCHELATASE CHE1"/>
    <property type="match status" value="1"/>
</dbReference>
<organism evidence="4 5">
    <name type="scientific">Actinomadura decatromicini</name>
    <dbReference type="NCBI Taxonomy" id="2604572"/>
    <lineage>
        <taxon>Bacteria</taxon>
        <taxon>Bacillati</taxon>
        <taxon>Actinomycetota</taxon>
        <taxon>Actinomycetes</taxon>
        <taxon>Streptosporangiales</taxon>
        <taxon>Thermomonosporaceae</taxon>
        <taxon>Actinomadura</taxon>
    </lineage>
</organism>
<dbReference type="SUPFAM" id="SSF53800">
    <property type="entry name" value="Chelatase"/>
    <property type="match status" value="1"/>
</dbReference>
<evidence type="ECO:0000256" key="2">
    <source>
        <dbReference type="ARBA" id="ARBA00023239"/>
    </source>
</evidence>
<evidence type="ECO:0000256" key="1">
    <source>
        <dbReference type="ARBA" id="ARBA00022723"/>
    </source>
</evidence>
<accession>A0A5D3FDH6</accession>
<reference evidence="4 5" key="1">
    <citation type="submission" date="2019-08" db="EMBL/GenBank/DDBJ databases">
        <title>Actinomadura sp. nov. CYP1-5 isolated from mountain soil.</title>
        <authorList>
            <person name="Songsumanus A."/>
            <person name="Kuncharoen N."/>
            <person name="Kudo T."/>
            <person name="Yuki M."/>
            <person name="Igarashi Y."/>
            <person name="Tanasupawat S."/>
        </authorList>
    </citation>
    <scope>NUCLEOTIDE SEQUENCE [LARGE SCALE GENOMIC DNA]</scope>
    <source>
        <strain evidence="4 5">CYP1-5</strain>
    </source>
</reference>
<evidence type="ECO:0000313" key="5">
    <source>
        <dbReference type="Proteomes" id="UP000323505"/>
    </source>
</evidence>
<dbReference type="InterPro" id="IPR050963">
    <property type="entry name" value="Sirohydro_Cobaltochel/CbiX"/>
</dbReference>
<dbReference type="Proteomes" id="UP000323505">
    <property type="component" value="Unassembled WGS sequence"/>
</dbReference>
<feature type="region of interest" description="Disordered" evidence="3">
    <location>
        <begin position="1"/>
        <end position="41"/>
    </location>
</feature>
<feature type="compositionally biased region" description="Basic and acidic residues" evidence="3">
    <location>
        <begin position="1"/>
        <end position="10"/>
    </location>
</feature>
<dbReference type="AlphaFoldDB" id="A0A5D3FDH6"/>
<protein>
    <submittedName>
        <fullName evidence="4">Sirohydrochlorin chelatase</fullName>
    </submittedName>
</protein>
<sequence length="282" mass="29331">MGRDGQDRVRYPPVSSPHRTGPHSTDPHTTGPHSTGRPMVAVAHGSRDPRAAATVAALLDAVRARRPDVPVHASFLDHAPPAPDRVLDGLARDGADEAVVLPLLLTAAYHSKTDIPGVLNRVRALHPRLRLRTAETLGPDPLLIDALERRLSDAGVEAGDPDTAVVLVSAGSSDPAANAVIARLAREWRARGWRGVVPAYASAARPRPAEAVAALLDAGAPRVAVASYFLAPGYFADKVRAETLAAGAAAVSPVLGAAPEVADLVVRRYTEALETARAAAAG</sequence>
<dbReference type="GO" id="GO:0046872">
    <property type="term" value="F:metal ion binding"/>
    <property type="evidence" value="ECO:0007669"/>
    <property type="project" value="UniProtKB-KW"/>
</dbReference>
<proteinExistence type="predicted"/>